<organism evidence="1 2">
    <name type="scientific">Blyttiomyces helicus</name>
    <dbReference type="NCBI Taxonomy" id="388810"/>
    <lineage>
        <taxon>Eukaryota</taxon>
        <taxon>Fungi</taxon>
        <taxon>Fungi incertae sedis</taxon>
        <taxon>Chytridiomycota</taxon>
        <taxon>Chytridiomycota incertae sedis</taxon>
        <taxon>Chytridiomycetes</taxon>
        <taxon>Chytridiomycetes incertae sedis</taxon>
        <taxon>Blyttiomyces</taxon>
    </lineage>
</organism>
<dbReference type="EMBL" id="KZ997204">
    <property type="protein sequence ID" value="RKO87717.1"/>
    <property type="molecule type" value="Genomic_DNA"/>
</dbReference>
<dbReference type="AlphaFoldDB" id="A0A4V1IQT9"/>
<accession>A0A4V1IQT9</accession>
<name>A0A4V1IQT9_9FUNG</name>
<reference evidence="2" key="1">
    <citation type="journal article" date="2018" name="Nat. Microbiol.">
        <title>Leveraging single-cell genomics to expand the fungal tree of life.</title>
        <authorList>
            <person name="Ahrendt S.R."/>
            <person name="Quandt C.A."/>
            <person name="Ciobanu D."/>
            <person name="Clum A."/>
            <person name="Salamov A."/>
            <person name="Andreopoulos B."/>
            <person name="Cheng J.F."/>
            <person name="Woyke T."/>
            <person name="Pelin A."/>
            <person name="Henrissat B."/>
            <person name="Reynolds N.K."/>
            <person name="Benny G.L."/>
            <person name="Smith M.E."/>
            <person name="James T.Y."/>
            <person name="Grigoriev I.V."/>
        </authorList>
    </citation>
    <scope>NUCLEOTIDE SEQUENCE [LARGE SCALE GENOMIC DNA]</scope>
</reference>
<sequence length="296" mass="32312">MVNWWFSTQEGQNWWAEDPISKVIDGWRAQEGCQEEGGTHCSNSFKEWGQPEKMEPTQDDNVFNLKEGALGGGDKWSLWFSRQEGSENCIWPVPALSQTPTKGAFGWRFSSVTTLGDRVQVIGPFRIYGCFDTSQGNFGLEATSPGCGQPEGLDGRCGLRGRGGEGPVGWKYGVKQASWSFWRPLLGMRKDGEKRNHHTCSRTIEKIKISELECAEDGPRGFGVQYHIPAGFMFVFPGVMGAARKAPVENGRSSPLDQPDDLAVDDGHGFEAGGGAELLGGKYGVCGITAKTSVVH</sequence>
<dbReference type="Proteomes" id="UP000269721">
    <property type="component" value="Unassembled WGS sequence"/>
</dbReference>
<keyword evidence="2" id="KW-1185">Reference proteome</keyword>
<proteinExistence type="predicted"/>
<evidence type="ECO:0000313" key="1">
    <source>
        <dbReference type="EMBL" id="RKO87717.1"/>
    </source>
</evidence>
<gene>
    <name evidence="1" type="ORF">BDK51DRAFT_35295</name>
</gene>
<protein>
    <submittedName>
        <fullName evidence="1">Uncharacterized protein</fullName>
    </submittedName>
</protein>
<evidence type="ECO:0000313" key="2">
    <source>
        <dbReference type="Proteomes" id="UP000269721"/>
    </source>
</evidence>